<organism evidence="7 8">
    <name type="scientific">Bradyrhizobium arachidis</name>
    <dbReference type="NCBI Taxonomy" id="858423"/>
    <lineage>
        <taxon>Bacteria</taxon>
        <taxon>Pseudomonadati</taxon>
        <taxon>Pseudomonadota</taxon>
        <taxon>Alphaproteobacteria</taxon>
        <taxon>Hyphomicrobiales</taxon>
        <taxon>Nitrobacteraceae</taxon>
        <taxon>Bradyrhizobium</taxon>
    </lineage>
</organism>
<feature type="transmembrane region" description="Helical" evidence="5">
    <location>
        <begin position="32"/>
        <end position="49"/>
    </location>
</feature>
<evidence type="ECO:0000256" key="2">
    <source>
        <dbReference type="ARBA" id="ARBA00022692"/>
    </source>
</evidence>
<accession>A0AAE7NJ88</accession>
<dbReference type="AlphaFoldDB" id="A0AAE7NJ88"/>
<protein>
    <submittedName>
        <fullName evidence="7">O-antigen ligase domain-containing protein</fullName>
    </submittedName>
</protein>
<dbReference type="EMBL" id="CP030050">
    <property type="protein sequence ID" value="QOZ66929.1"/>
    <property type="molecule type" value="Genomic_DNA"/>
</dbReference>
<dbReference type="PANTHER" id="PTHR37422">
    <property type="entry name" value="TEICHURONIC ACID BIOSYNTHESIS PROTEIN TUAE"/>
    <property type="match status" value="1"/>
</dbReference>
<dbReference type="GO" id="GO:0016020">
    <property type="term" value="C:membrane"/>
    <property type="evidence" value="ECO:0007669"/>
    <property type="project" value="UniProtKB-SubCell"/>
</dbReference>
<sequence length="478" mass="51285">MSGRSQIRAERQAAAAEEQTAAAIEIPLSERLATYALGLVIAAVPLIFGSVQNNVLAVWVTLLAAIALHCVWRHVCGLAVLAGFAVVICCWLLVVTLQLIPLPPSLAALAHPIWRESSALLGTEPTARISAVRDLPSIAAGAQIANTLALFCGICLGRSRWSAALLLEIFAWSGLFYAVYGIVSFLAAPDHVLWLEKVAYRNVLTTTFINANTAAVYLGASALAWLLLCARSLRLREVSRRHIIRALFERPSRRTLICSVAFFLTLSASFMTGSRLGTSTTLLVIAGGALSYYRVWVRSWRAAAMAVVAIVGAAVLLSSVLGGSVNARFDTGGLSGGGRAEAYRSTFEIIREYPLLGTGLGTFRWVFPEYRSREIPIGGVWDRAHSTPLELAAEMGLPFAGLIAAVWAAVMVALARAMVRRRRDRVFPVMAFWAGALGLLHSLLDFSLQIPGFSISIMVLLGIGLAQSSGASDRLSVP</sequence>
<keyword evidence="4 5" id="KW-0472">Membrane</keyword>
<feature type="transmembrane region" description="Helical" evidence="5">
    <location>
        <begin position="450"/>
        <end position="466"/>
    </location>
</feature>
<name>A0AAE7NJ88_9BRAD</name>
<dbReference type="InterPro" id="IPR007016">
    <property type="entry name" value="O-antigen_ligase-rel_domated"/>
</dbReference>
<feature type="transmembrane region" description="Helical" evidence="5">
    <location>
        <begin position="138"/>
        <end position="157"/>
    </location>
</feature>
<evidence type="ECO:0000256" key="5">
    <source>
        <dbReference type="SAM" id="Phobius"/>
    </source>
</evidence>
<feature type="transmembrane region" description="Helical" evidence="5">
    <location>
        <begin position="169"/>
        <end position="188"/>
    </location>
</feature>
<feature type="transmembrane region" description="Helical" evidence="5">
    <location>
        <begin position="302"/>
        <end position="321"/>
    </location>
</feature>
<evidence type="ECO:0000313" key="8">
    <source>
        <dbReference type="Proteomes" id="UP000594015"/>
    </source>
</evidence>
<dbReference type="KEGG" id="barh:WN72_11860"/>
<feature type="transmembrane region" description="Helical" evidence="5">
    <location>
        <begin position="276"/>
        <end position="295"/>
    </location>
</feature>
<gene>
    <name evidence="7" type="ORF">WN72_11860</name>
</gene>
<proteinExistence type="predicted"/>
<evidence type="ECO:0000256" key="1">
    <source>
        <dbReference type="ARBA" id="ARBA00004141"/>
    </source>
</evidence>
<keyword evidence="3 5" id="KW-1133">Transmembrane helix</keyword>
<comment type="subcellular location">
    <subcellularLocation>
        <location evidence="1">Membrane</location>
        <topology evidence="1">Multi-pass membrane protein</topology>
    </subcellularLocation>
</comment>
<feature type="domain" description="O-antigen ligase-related" evidence="6">
    <location>
        <begin position="261"/>
        <end position="398"/>
    </location>
</feature>
<dbReference type="PANTHER" id="PTHR37422:SF23">
    <property type="entry name" value="TEICHURONIC ACID BIOSYNTHESIS PROTEIN TUAE"/>
    <property type="match status" value="1"/>
</dbReference>
<keyword evidence="2 5" id="KW-0812">Transmembrane</keyword>
<feature type="transmembrane region" description="Helical" evidence="5">
    <location>
        <begin position="79"/>
        <end position="100"/>
    </location>
</feature>
<keyword evidence="7" id="KW-0436">Ligase</keyword>
<evidence type="ECO:0000313" key="7">
    <source>
        <dbReference type="EMBL" id="QOZ66929.1"/>
    </source>
</evidence>
<feature type="transmembrane region" description="Helical" evidence="5">
    <location>
        <begin position="55"/>
        <end position="72"/>
    </location>
</feature>
<feature type="transmembrane region" description="Helical" evidence="5">
    <location>
        <begin position="395"/>
        <end position="414"/>
    </location>
</feature>
<evidence type="ECO:0000259" key="6">
    <source>
        <dbReference type="Pfam" id="PF04932"/>
    </source>
</evidence>
<dbReference type="Proteomes" id="UP000594015">
    <property type="component" value="Chromosome"/>
</dbReference>
<dbReference type="InterPro" id="IPR051533">
    <property type="entry name" value="WaaL-like"/>
</dbReference>
<feature type="transmembrane region" description="Helical" evidence="5">
    <location>
        <begin position="208"/>
        <end position="230"/>
    </location>
</feature>
<dbReference type="GO" id="GO:0016874">
    <property type="term" value="F:ligase activity"/>
    <property type="evidence" value="ECO:0007669"/>
    <property type="project" value="UniProtKB-KW"/>
</dbReference>
<evidence type="ECO:0000256" key="4">
    <source>
        <dbReference type="ARBA" id="ARBA00023136"/>
    </source>
</evidence>
<dbReference type="Pfam" id="PF04932">
    <property type="entry name" value="Wzy_C"/>
    <property type="match status" value="1"/>
</dbReference>
<evidence type="ECO:0000256" key="3">
    <source>
        <dbReference type="ARBA" id="ARBA00022989"/>
    </source>
</evidence>
<reference evidence="7 8" key="1">
    <citation type="submission" date="2018-06" db="EMBL/GenBank/DDBJ databases">
        <title>Comparative genomics of Bradyrhizobium nodulating Arachidis hypogaea.</title>
        <authorList>
            <person name="Li Y."/>
        </authorList>
    </citation>
    <scope>NUCLEOTIDE SEQUENCE [LARGE SCALE GENOMIC DNA]</scope>
    <source>
        <strain evidence="7 8">CCBAU 051107</strain>
    </source>
</reference>
<feature type="transmembrane region" description="Helical" evidence="5">
    <location>
        <begin position="426"/>
        <end position="444"/>
    </location>
</feature>
<feature type="transmembrane region" description="Helical" evidence="5">
    <location>
        <begin position="251"/>
        <end position="270"/>
    </location>
</feature>